<gene>
    <name evidence="1" type="ORF">GXM_07788</name>
</gene>
<reference evidence="1 2" key="1">
    <citation type="submission" date="2019-10" db="EMBL/GenBank/DDBJ databases">
        <title>Genomic and transcriptomic insights into the perfect genentic adaptation of a filamentous nitrogen-fixing cyanobacterium to rice fields.</title>
        <authorList>
            <person name="Chen Z."/>
        </authorList>
    </citation>
    <scope>NUCLEOTIDE SEQUENCE [LARGE SCALE GENOMIC DNA]</scope>
    <source>
        <strain evidence="1">CCNUC1</strain>
    </source>
</reference>
<evidence type="ECO:0000313" key="1">
    <source>
        <dbReference type="EMBL" id="QFS50294.1"/>
    </source>
</evidence>
<sequence length="79" mass="8914">MSKNIAILYRVSSQAIASSSKLLIATVLKGMRSHYNAQRSLCLGFGLCVTRSHSFKHCTWKFGIRSKLFAYLSDRASIW</sequence>
<dbReference type="Proteomes" id="UP000326678">
    <property type="component" value="Chromosome Gxm2"/>
</dbReference>
<dbReference type="AlphaFoldDB" id="A0A5P8WCD8"/>
<dbReference type="EMBL" id="CP045227">
    <property type="protein sequence ID" value="QFS50294.1"/>
    <property type="molecule type" value="Genomic_DNA"/>
</dbReference>
<evidence type="ECO:0000313" key="2">
    <source>
        <dbReference type="Proteomes" id="UP000326678"/>
    </source>
</evidence>
<dbReference type="RefSeq" id="WP_152591356.1">
    <property type="nucleotide sequence ID" value="NZ_CP045227.1"/>
</dbReference>
<organism evidence="1 2">
    <name type="scientific">Nostoc sphaeroides CCNUC1</name>
    <dbReference type="NCBI Taxonomy" id="2653204"/>
    <lineage>
        <taxon>Bacteria</taxon>
        <taxon>Bacillati</taxon>
        <taxon>Cyanobacteriota</taxon>
        <taxon>Cyanophyceae</taxon>
        <taxon>Nostocales</taxon>
        <taxon>Nostocaceae</taxon>
        <taxon>Nostoc</taxon>
    </lineage>
</organism>
<protein>
    <submittedName>
        <fullName evidence="1">Uncharacterized protein</fullName>
    </submittedName>
</protein>
<name>A0A5P8WCD8_9NOSO</name>
<keyword evidence="2" id="KW-1185">Reference proteome</keyword>
<proteinExistence type="predicted"/>
<dbReference type="KEGG" id="nsh:GXM_07788"/>
<accession>A0A5P8WCD8</accession>